<comment type="caution">
    <text evidence="1">The sequence shown here is derived from an EMBL/GenBank/DDBJ whole genome shotgun (WGS) entry which is preliminary data.</text>
</comment>
<dbReference type="EMBL" id="CACRXK020008783">
    <property type="protein sequence ID" value="CAB4015610.1"/>
    <property type="molecule type" value="Genomic_DNA"/>
</dbReference>
<evidence type="ECO:0000313" key="2">
    <source>
        <dbReference type="Proteomes" id="UP001152795"/>
    </source>
</evidence>
<name>A0A7D9ETC2_PARCT</name>
<reference evidence="1" key="1">
    <citation type="submission" date="2020-04" db="EMBL/GenBank/DDBJ databases">
        <authorList>
            <person name="Alioto T."/>
            <person name="Alioto T."/>
            <person name="Gomez Garrido J."/>
        </authorList>
    </citation>
    <scope>NUCLEOTIDE SEQUENCE</scope>
    <source>
        <strain evidence="1">A484AB</strain>
    </source>
</reference>
<feature type="non-terminal residue" evidence="1">
    <location>
        <position position="317"/>
    </location>
</feature>
<organism evidence="1 2">
    <name type="scientific">Paramuricea clavata</name>
    <name type="common">Red gorgonian</name>
    <name type="synonym">Violescent sea-whip</name>
    <dbReference type="NCBI Taxonomy" id="317549"/>
    <lineage>
        <taxon>Eukaryota</taxon>
        <taxon>Metazoa</taxon>
        <taxon>Cnidaria</taxon>
        <taxon>Anthozoa</taxon>
        <taxon>Octocorallia</taxon>
        <taxon>Malacalcyonacea</taxon>
        <taxon>Plexauridae</taxon>
        <taxon>Paramuricea</taxon>
    </lineage>
</organism>
<accession>A0A7D9ETC2</accession>
<dbReference type="Proteomes" id="UP001152795">
    <property type="component" value="Unassembled WGS sequence"/>
</dbReference>
<keyword evidence="2" id="KW-1185">Reference proteome</keyword>
<dbReference type="OrthoDB" id="5989088at2759"/>
<feature type="non-terminal residue" evidence="1">
    <location>
        <position position="1"/>
    </location>
</feature>
<evidence type="ECO:0000313" key="1">
    <source>
        <dbReference type="EMBL" id="CAB4015610.1"/>
    </source>
</evidence>
<sequence>NLKNVLHRNATSEVKDTQDAELVNELSATLKEKEKLIADLLAERSAMIASYEANNEKMMDNLTEKEDLLKEMYEKMDRLSSEKNGTIARLQQKINDLSLDIHAADNSKMWTKQEHEILIGKLKQSLAEKDRTIEKLINSGKEKDKVFLKLQECTSNRTTSPVRLEVTNLKNKVEELENSLQEKQDVITELERVIEEKEGNNNESRQENMEYTAELEHELEQKDHLLKQAADTIEAFQAKLNNLPVLEELKKNLEQTKTAFNESEIERKRLQADSQNVQGKQLKKIQALESEINSLRHEKESWLLQREKNAEKKTKDQ</sequence>
<gene>
    <name evidence="1" type="ORF">PACLA_8A044451</name>
</gene>
<protein>
    <submittedName>
        <fullName evidence="1">Uncharacterized protein</fullName>
    </submittedName>
</protein>
<proteinExistence type="predicted"/>
<dbReference type="AlphaFoldDB" id="A0A7D9ETC2"/>